<comment type="subunit">
    <text evidence="4">Interacts with the elongator complex.</text>
</comment>
<keyword evidence="2" id="KW-0067">ATP-binding</keyword>
<evidence type="ECO:0000256" key="4">
    <source>
        <dbReference type="ARBA" id="ARBA00063730"/>
    </source>
</evidence>
<keyword evidence="1" id="KW-0547">Nucleotide-binding</keyword>
<proteinExistence type="inferred from homology"/>
<dbReference type="SUPFAM" id="SSF52540">
    <property type="entry name" value="P-loop containing nucleoside triphosphate hydrolases"/>
    <property type="match status" value="1"/>
</dbReference>
<keyword evidence="6" id="KW-1185">Reference proteome</keyword>
<evidence type="ECO:0000256" key="2">
    <source>
        <dbReference type="ARBA" id="ARBA00022840"/>
    </source>
</evidence>
<accession>A0A4Q0A280</accession>
<dbReference type="GO" id="GO:0006357">
    <property type="term" value="P:regulation of transcription by RNA polymerase II"/>
    <property type="evidence" value="ECO:0007669"/>
    <property type="project" value="UniProtKB-ARBA"/>
</dbReference>
<dbReference type="EMBL" id="ML002284">
    <property type="protein sequence ID" value="RKP39280.1"/>
    <property type="molecule type" value="Genomic_DNA"/>
</dbReference>
<organism evidence="5 6">
    <name type="scientific">Dimargaris cristalligena</name>
    <dbReference type="NCBI Taxonomy" id="215637"/>
    <lineage>
        <taxon>Eukaryota</taxon>
        <taxon>Fungi</taxon>
        <taxon>Fungi incertae sedis</taxon>
        <taxon>Zoopagomycota</taxon>
        <taxon>Kickxellomycotina</taxon>
        <taxon>Dimargaritomycetes</taxon>
        <taxon>Dimargaritales</taxon>
        <taxon>Dimargaritaceae</taxon>
        <taxon>Dimargaris</taxon>
    </lineage>
</organism>
<evidence type="ECO:0000256" key="1">
    <source>
        <dbReference type="ARBA" id="ARBA00022741"/>
    </source>
</evidence>
<dbReference type="GO" id="GO:0005524">
    <property type="term" value="F:ATP binding"/>
    <property type="evidence" value="ECO:0007669"/>
    <property type="project" value="UniProtKB-KW"/>
</dbReference>
<evidence type="ECO:0000313" key="6">
    <source>
        <dbReference type="Proteomes" id="UP000268162"/>
    </source>
</evidence>
<dbReference type="FunFam" id="3.40.50.300:FF:000827">
    <property type="entry name" value="KTI12 chromatin-associated homolog"/>
    <property type="match status" value="1"/>
</dbReference>
<gene>
    <name evidence="5" type="ORF">BJ085DRAFT_552</name>
</gene>
<evidence type="ECO:0000313" key="5">
    <source>
        <dbReference type="EMBL" id="RKP39280.1"/>
    </source>
</evidence>
<sequence length="275" mass="31115">MPLVILAGIPCSGKTRRAEELRVYFQKRLADIPGPERKIHILNDQSLGIAKSAYDASTQEKLARGQLMSAVERLVNRDDIVIADGLNYIKGFRYQMYCVARASRTPHCVIHVAAPAAIASEWNAARPDGYESAMFDNLVSRFEEPEGRNRWDAPLFTVLYSDESAPLDSIWGALFDRKAPPPHLATAVKPVTETNYLYELDKVTQDVLNAFLEAQKEQLVDQIMVPHAESVRLHLPSRTVSLAELRRVRRQFININRMHVLLGSDRIAEQFAEYL</sequence>
<dbReference type="Pfam" id="PF08433">
    <property type="entry name" value="KTI12"/>
    <property type="match status" value="1"/>
</dbReference>
<dbReference type="AlphaFoldDB" id="A0A4Q0A280"/>
<dbReference type="Gene3D" id="3.40.50.300">
    <property type="entry name" value="P-loop containing nucleotide triphosphate hydrolases"/>
    <property type="match status" value="1"/>
</dbReference>
<feature type="non-terminal residue" evidence="5">
    <location>
        <position position="275"/>
    </location>
</feature>
<dbReference type="PANTHER" id="PTHR12435">
    <property type="match status" value="1"/>
</dbReference>
<evidence type="ECO:0000256" key="3">
    <source>
        <dbReference type="ARBA" id="ARBA00025768"/>
    </source>
</evidence>
<dbReference type="InterPro" id="IPR027417">
    <property type="entry name" value="P-loop_NTPase"/>
</dbReference>
<dbReference type="InterPro" id="IPR013641">
    <property type="entry name" value="KTI12/PSTK"/>
</dbReference>
<dbReference type="STRING" id="215637.A0A4Q0A280"/>
<reference evidence="6" key="1">
    <citation type="journal article" date="2018" name="Nat. Microbiol.">
        <title>Leveraging single-cell genomics to expand the fungal tree of life.</title>
        <authorList>
            <person name="Ahrendt S.R."/>
            <person name="Quandt C.A."/>
            <person name="Ciobanu D."/>
            <person name="Clum A."/>
            <person name="Salamov A."/>
            <person name="Andreopoulos B."/>
            <person name="Cheng J.F."/>
            <person name="Woyke T."/>
            <person name="Pelin A."/>
            <person name="Henrissat B."/>
            <person name="Reynolds N.K."/>
            <person name="Benny G.L."/>
            <person name="Smith M.E."/>
            <person name="James T.Y."/>
            <person name="Grigoriev I.V."/>
        </authorList>
    </citation>
    <scope>NUCLEOTIDE SEQUENCE [LARGE SCALE GENOMIC DNA]</scope>
    <source>
        <strain evidence="6">RSA 468</strain>
    </source>
</reference>
<comment type="similarity">
    <text evidence="3">Belongs to the KTI12 family.</text>
</comment>
<protein>
    <submittedName>
        <fullName evidence="5">Chromatin associated protein KTI12</fullName>
    </submittedName>
</protein>
<dbReference type="Proteomes" id="UP000268162">
    <property type="component" value="Unassembled WGS sequence"/>
</dbReference>
<dbReference type="GO" id="GO:0006400">
    <property type="term" value="P:tRNA modification"/>
    <property type="evidence" value="ECO:0007669"/>
    <property type="project" value="UniProtKB-ARBA"/>
</dbReference>
<name>A0A4Q0A280_9FUNG</name>